<dbReference type="AlphaFoldDB" id="A0A2B7WX37"/>
<feature type="region of interest" description="Disordered" evidence="1">
    <location>
        <begin position="62"/>
        <end position="142"/>
    </location>
</feature>
<name>A0A2B7WX37_9EURO</name>
<evidence type="ECO:0000256" key="1">
    <source>
        <dbReference type="SAM" id="MobiDB-lite"/>
    </source>
</evidence>
<organism evidence="3 4">
    <name type="scientific">Helicocarpus griseus UAMH5409</name>
    <dbReference type="NCBI Taxonomy" id="1447875"/>
    <lineage>
        <taxon>Eukaryota</taxon>
        <taxon>Fungi</taxon>
        <taxon>Dikarya</taxon>
        <taxon>Ascomycota</taxon>
        <taxon>Pezizomycotina</taxon>
        <taxon>Eurotiomycetes</taxon>
        <taxon>Eurotiomycetidae</taxon>
        <taxon>Onygenales</taxon>
        <taxon>Ajellomycetaceae</taxon>
        <taxon>Helicocarpus</taxon>
    </lineage>
</organism>
<dbReference type="InterPro" id="IPR003615">
    <property type="entry name" value="HNH_nuc"/>
</dbReference>
<dbReference type="OrthoDB" id="4172088at2759"/>
<dbReference type="Proteomes" id="UP000223968">
    <property type="component" value="Unassembled WGS sequence"/>
</dbReference>
<protein>
    <recommendedName>
        <fullName evidence="2">HNH nuclease domain-containing protein</fullName>
    </recommendedName>
</protein>
<evidence type="ECO:0000313" key="3">
    <source>
        <dbReference type="EMBL" id="PGH01051.1"/>
    </source>
</evidence>
<dbReference type="Pfam" id="PF13391">
    <property type="entry name" value="HNH_2"/>
    <property type="match status" value="1"/>
</dbReference>
<dbReference type="EMBL" id="PDNB01000177">
    <property type="protein sequence ID" value="PGH01051.1"/>
    <property type="molecule type" value="Genomic_DNA"/>
</dbReference>
<evidence type="ECO:0000259" key="2">
    <source>
        <dbReference type="Pfam" id="PF13391"/>
    </source>
</evidence>
<sequence length="342" mass="37664">MGQGALAFFWLSDIEMLKERLQTIRASRQMGQDQVELMIKDAAVSKKRLQLDNAHGSLPSTFCSAKGSSSKASPTRQETLATPSRKRKRTDSKESSAKGSSSSASLSGQQILANLRTPPGKKIIGSSGLPQSSPDKRSRTAKGLCLQRDDKKCVITQAKSPVDGAHIFPFALRNHQTRDEYRYIGPPWNVLKLFWTESRVRAWHNAITGPSGTEMVENLLCFAPHVHAYHGRAFFALQPLRISDDRKSMTLVFHWMPHIQNLSRKAKLLEVPEIPHGLKMHGSSDRSVKLWNVQTERKICSGDRIELRAEPGHLTTAVMGALRHAVGSSEVGHTGGCNGSGG</sequence>
<gene>
    <name evidence="3" type="ORF">AJ79_08020</name>
</gene>
<evidence type="ECO:0000313" key="4">
    <source>
        <dbReference type="Proteomes" id="UP000223968"/>
    </source>
</evidence>
<feature type="domain" description="HNH nuclease" evidence="2">
    <location>
        <begin position="153"/>
        <end position="237"/>
    </location>
</feature>
<feature type="compositionally biased region" description="Low complexity" evidence="1">
    <location>
        <begin position="97"/>
        <end position="108"/>
    </location>
</feature>
<feature type="compositionally biased region" description="Polar residues" evidence="1">
    <location>
        <begin position="62"/>
        <end position="82"/>
    </location>
</feature>
<proteinExistence type="predicted"/>
<keyword evidence="4" id="KW-1185">Reference proteome</keyword>
<reference evidence="3 4" key="1">
    <citation type="submission" date="2017-10" db="EMBL/GenBank/DDBJ databases">
        <title>Comparative genomics in systemic dimorphic fungi from Ajellomycetaceae.</title>
        <authorList>
            <person name="Munoz J.F."/>
            <person name="Mcewen J.G."/>
            <person name="Clay O.K."/>
            <person name="Cuomo C.A."/>
        </authorList>
    </citation>
    <scope>NUCLEOTIDE SEQUENCE [LARGE SCALE GENOMIC DNA]</scope>
    <source>
        <strain evidence="3 4">UAMH5409</strain>
    </source>
</reference>
<accession>A0A2B7WX37</accession>
<comment type="caution">
    <text evidence="3">The sequence shown here is derived from an EMBL/GenBank/DDBJ whole genome shotgun (WGS) entry which is preliminary data.</text>
</comment>